<dbReference type="Proteomes" id="UP000001056">
    <property type="component" value="Unassembled WGS sequence"/>
</dbReference>
<dbReference type="AlphaFoldDB" id="Q2HGU6"/>
<keyword evidence="2" id="KW-0560">Oxidoreductase</keyword>
<dbReference type="OrthoDB" id="429143at2759"/>
<feature type="compositionally biased region" description="Low complexity" evidence="3">
    <location>
        <begin position="1"/>
        <end position="22"/>
    </location>
</feature>
<evidence type="ECO:0000313" key="5">
    <source>
        <dbReference type="EMBL" id="EAQ92323.1"/>
    </source>
</evidence>
<feature type="domain" description="FAD dependent oxidoreductase" evidence="4">
    <location>
        <begin position="53"/>
        <end position="471"/>
    </location>
</feature>
<keyword evidence="2" id="KW-0285">Flavoprotein</keyword>
<dbReference type="PANTHER" id="PTHR13847:SF129">
    <property type="entry name" value="FAD DEPENDENT OXIDOREDUCTASE"/>
    <property type="match status" value="1"/>
</dbReference>
<dbReference type="PANTHER" id="PTHR13847">
    <property type="entry name" value="SARCOSINE DEHYDROGENASE-RELATED"/>
    <property type="match status" value="1"/>
</dbReference>
<name>Q2HGU6_CHAGB</name>
<dbReference type="InterPro" id="IPR036188">
    <property type="entry name" value="FAD/NAD-bd_sf"/>
</dbReference>
<reference evidence="6" key="1">
    <citation type="journal article" date="2015" name="Genome Announc.">
        <title>Draft genome sequence of the cellulolytic fungus Chaetomium globosum.</title>
        <authorList>
            <person name="Cuomo C.A."/>
            <person name="Untereiner W.A."/>
            <person name="Ma L.-J."/>
            <person name="Grabherr M."/>
            <person name="Birren B.W."/>
        </authorList>
    </citation>
    <scope>NUCLEOTIDE SEQUENCE [LARGE SCALE GENOMIC DNA]</scope>
    <source>
        <strain evidence="6">ATCC 6205 / CBS 148.51 / DSM 1962 / NBRC 6347 / NRRL 1970</strain>
    </source>
</reference>
<dbReference type="EC" id="1.4.3.-" evidence="2"/>
<dbReference type="GO" id="GO:0005737">
    <property type="term" value="C:cytoplasm"/>
    <property type="evidence" value="ECO:0007669"/>
    <property type="project" value="TreeGrafter"/>
</dbReference>
<sequence length="609" mass="64692">MTIRKTPTGTPGTVTLPPAGLPSRNPSTSYWLRDPSPTLLGHRGTPDLPTTADVVVVGSGITGAFAAKFLKEAGGEGGGGRGSVVMLEAREACSGATGRNGGHCQPLVYGSVPAVAAFELKVFDFMERFVKEEDVDCDWVSLSGVHAFLSKDMFELAAADVQKLQQSHPELAAQLEVVYPADCTSATGEKQTLASLRVPSAQGVVIQKKAASLWPYKLVAAILECLITNHPAPSFNLQTNTPVSSLSRAESGPGWTLTTPRGMITARQVLLATNGYTSHLLPAFSDLIVPTRGQIGAILPPRSESESESEPAPSSSLPANLTHAYTFAASAGPGAAVAAPRDDYLVQRPLPSGELIYGGGRRLARGMGVGEWRDDEVEEDVARYLRRELAPPLDLTPDVGVDGQGKGVAEGELEASFEWTGVMGYSRDHHAWVGAVPESLGGGGPDGGLWVCAGYTGHGMPAAALSAREVVRQMTTGSAEAVVGEGEVRFPREFALDEERVARARGLPHLTQGWEATNLAALMGDSSKHNEEKGDWPCRKWFIASSDKYASIKYCWVPGFLLGNSTQTSGMSRRKVATQFALTETANRKMCYPLCVEIVRCLNIASICA</sequence>
<dbReference type="InterPro" id="IPR006076">
    <property type="entry name" value="FAD-dep_OxRdtase"/>
</dbReference>
<gene>
    <name evidence="5" type="ORF">CHGG_00558</name>
</gene>
<evidence type="ECO:0000256" key="1">
    <source>
        <dbReference type="ARBA" id="ARBA00001974"/>
    </source>
</evidence>
<keyword evidence="6" id="KW-1185">Reference proteome</keyword>
<dbReference type="SUPFAM" id="SSF51905">
    <property type="entry name" value="FAD/NAD(P)-binding domain"/>
    <property type="match status" value="1"/>
</dbReference>
<dbReference type="Gene3D" id="3.50.50.60">
    <property type="entry name" value="FAD/NAD(P)-binding domain"/>
    <property type="match status" value="1"/>
</dbReference>
<dbReference type="InterPro" id="IPR001613">
    <property type="entry name" value="Flavin_amine_oxidase"/>
</dbReference>
<dbReference type="eggNOG" id="ENOG502QUK9">
    <property type="taxonomic scope" value="Eukaryota"/>
</dbReference>
<dbReference type="InParanoid" id="Q2HGU6"/>
<keyword evidence="2" id="KW-0274">FAD</keyword>
<proteinExistence type="inferred from homology"/>
<protein>
    <recommendedName>
        <fullName evidence="2">Amine oxidase</fullName>
        <ecNumber evidence="2">1.4.3.-</ecNumber>
    </recommendedName>
</protein>
<evidence type="ECO:0000313" key="6">
    <source>
        <dbReference type="Proteomes" id="UP000001056"/>
    </source>
</evidence>
<dbReference type="HOGENOM" id="CLU_022730_3_0_1"/>
<dbReference type="Gene3D" id="3.30.9.10">
    <property type="entry name" value="D-Amino Acid Oxidase, subunit A, domain 2"/>
    <property type="match status" value="1"/>
</dbReference>
<dbReference type="STRING" id="306901.Q2HGU6"/>
<comment type="similarity">
    <text evidence="2">Belongs to the flavin monoamine oxidase family.</text>
</comment>
<dbReference type="PRINTS" id="PR00757">
    <property type="entry name" value="AMINEOXDASEF"/>
</dbReference>
<dbReference type="RefSeq" id="XP_001219779.1">
    <property type="nucleotide sequence ID" value="XM_001219778.1"/>
</dbReference>
<accession>Q2HGU6</accession>
<dbReference type="GO" id="GO:0016491">
    <property type="term" value="F:oxidoreductase activity"/>
    <property type="evidence" value="ECO:0007669"/>
    <property type="project" value="UniProtKB-KW"/>
</dbReference>
<evidence type="ECO:0000259" key="4">
    <source>
        <dbReference type="Pfam" id="PF01266"/>
    </source>
</evidence>
<dbReference type="VEuPathDB" id="FungiDB:CHGG_00558"/>
<dbReference type="Pfam" id="PF01266">
    <property type="entry name" value="DAO"/>
    <property type="match status" value="1"/>
</dbReference>
<organism evidence="5 6">
    <name type="scientific">Chaetomium globosum (strain ATCC 6205 / CBS 148.51 / DSM 1962 / NBRC 6347 / NRRL 1970)</name>
    <name type="common">Soil fungus</name>
    <dbReference type="NCBI Taxonomy" id="306901"/>
    <lineage>
        <taxon>Eukaryota</taxon>
        <taxon>Fungi</taxon>
        <taxon>Dikarya</taxon>
        <taxon>Ascomycota</taxon>
        <taxon>Pezizomycotina</taxon>
        <taxon>Sordariomycetes</taxon>
        <taxon>Sordariomycetidae</taxon>
        <taxon>Sordariales</taxon>
        <taxon>Chaetomiaceae</taxon>
        <taxon>Chaetomium</taxon>
    </lineage>
</organism>
<feature type="region of interest" description="Disordered" evidence="3">
    <location>
        <begin position="1"/>
        <end position="27"/>
    </location>
</feature>
<feature type="region of interest" description="Disordered" evidence="3">
    <location>
        <begin position="298"/>
        <end position="318"/>
    </location>
</feature>
<dbReference type="EMBL" id="CH408029">
    <property type="protein sequence ID" value="EAQ92323.1"/>
    <property type="molecule type" value="Genomic_DNA"/>
</dbReference>
<evidence type="ECO:0000256" key="2">
    <source>
        <dbReference type="RuleBase" id="RU362067"/>
    </source>
</evidence>
<comment type="cofactor">
    <cofactor evidence="1 2">
        <name>FAD</name>
        <dbReference type="ChEBI" id="CHEBI:57692"/>
    </cofactor>
</comment>
<dbReference type="OMA" id="LEHSHVW"/>
<dbReference type="GeneID" id="4386202"/>
<evidence type="ECO:0000256" key="3">
    <source>
        <dbReference type="SAM" id="MobiDB-lite"/>
    </source>
</evidence>